<name>A0A938YDL7_9ACTN</name>
<evidence type="ECO:0000256" key="2">
    <source>
        <dbReference type="ARBA" id="ARBA00022729"/>
    </source>
</evidence>
<evidence type="ECO:0000256" key="11">
    <source>
        <dbReference type="SAM" id="Phobius"/>
    </source>
</evidence>
<dbReference type="SUPFAM" id="SSF56601">
    <property type="entry name" value="beta-lactamase/transpeptidase-like"/>
    <property type="match status" value="1"/>
</dbReference>
<keyword evidence="14" id="KW-1185">Reference proteome</keyword>
<dbReference type="RefSeq" id="WP_205260604.1">
    <property type="nucleotide sequence ID" value="NZ_JAERWK010000012.1"/>
</dbReference>
<feature type="transmembrane region" description="Helical" evidence="11">
    <location>
        <begin position="477"/>
        <end position="499"/>
    </location>
</feature>
<evidence type="ECO:0000256" key="6">
    <source>
        <dbReference type="ARBA" id="ARBA00023316"/>
    </source>
</evidence>
<dbReference type="InterPro" id="IPR012338">
    <property type="entry name" value="Beta-lactam/transpept-like"/>
</dbReference>
<dbReference type="Proteomes" id="UP000663792">
    <property type="component" value="Unassembled WGS sequence"/>
</dbReference>
<dbReference type="PANTHER" id="PTHR21581">
    <property type="entry name" value="D-ALANYL-D-ALANINE CARBOXYPEPTIDASE"/>
    <property type="match status" value="1"/>
</dbReference>
<evidence type="ECO:0000256" key="10">
    <source>
        <dbReference type="SAM" id="MobiDB-lite"/>
    </source>
</evidence>
<dbReference type="GO" id="GO:0008360">
    <property type="term" value="P:regulation of cell shape"/>
    <property type="evidence" value="ECO:0007669"/>
    <property type="project" value="UniProtKB-KW"/>
</dbReference>
<dbReference type="GO" id="GO:0009002">
    <property type="term" value="F:serine-type D-Ala-D-Ala carboxypeptidase activity"/>
    <property type="evidence" value="ECO:0007669"/>
    <property type="project" value="InterPro"/>
</dbReference>
<evidence type="ECO:0000256" key="7">
    <source>
        <dbReference type="PIRSR" id="PIRSR618044-1"/>
    </source>
</evidence>
<sequence>MSTPDRTALPLAPTSSAPRTSPFSARRTRRSAWPGRASTAVLVVGLAGSAFVGVAAGTASAQSMSGSALSESALSESALSGPLLSGPLLRDPYVPPSVTLPSPATDGCPQREVPPPAVDTSEDVPSGVAPPQPLPVPEVPVGGPALGACGLVLPPGADPWSLPPDISAASWLIADLDSGQVLAAKDPHGRYRPASVLKLLSAQVYLRNLTDLDAPVEATVTDTAQEGTRTGIEAGAVYSVRQLLTYLLIDSGNDAANALARANGGYDKTVAEMNELAAELGAFDTRAATVSGLDGPGQSVSAYDLALFARLDMDTPPFPQLITEKAEQVPALDGPGYFVPNDNQLTLQYPGGIGGKTGFTDDAGNTFVGMAERNGRRLVVTMLGGTQRPRPQWMQAASLLDWGFALDTSTRPVGRLVDSAADAAADGTAASGTPTPPAPTSGTDPSDGGSSVTPTAGTTSTESGLAADHRSSDTPGWVAWTIAGGGLLILALIPVAVLWTRRRSARSTHV</sequence>
<evidence type="ECO:0000259" key="12">
    <source>
        <dbReference type="Pfam" id="PF00768"/>
    </source>
</evidence>
<reference evidence="13" key="1">
    <citation type="submission" date="2021-01" db="EMBL/GenBank/DDBJ databases">
        <title>YIM 132084 draft genome.</title>
        <authorList>
            <person name="An D."/>
        </authorList>
    </citation>
    <scope>NUCLEOTIDE SEQUENCE</scope>
    <source>
        <strain evidence="13">YIM 132084</strain>
    </source>
</reference>
<keyword evidence="11" id="KW-0472">Membrane</keyword>
<dbReference type="Pfam" id="PF00768">
    <property type="entry name" value="Peptidase_S11"/>
    <property type="match status" value="1"/>
</dbReference>
<protein>
    <submittedName>
        <fullName evidence="13">Serine hydrolase</fullName>
    </submittedName>
</protein>
<dbReference type="PRINTS" id="PR00725">
    <property type="entry name" value="DADACBPTASE1"/>
</dbReference>
<feature type="active site" description="Proton acceptor" evidence="7">
    <location>
        <position position="198"/>
    </location>
</feature>
<proteinExistence type="inferred from homology"/>
<feature type="compositionally biased region" description="Low complexity" evidence="10">
    <location>
        <begin position="424"/>
        <end position="433"/>
    </location>
</feature>
<evidence type="ECO:0000256" key="9">
    <source>
        <dbReference type="RuleBase" id="RU004016"/>
    </source>
</evidence>
<evidence type="ECO:0000256" key="4">
    <source>
        <dbReference type="ARBA" id="ARBA00022960"/>
    </source>
</evidence>
<evidence type="ECO:0000256" key="3">
    <source>
        <dbReference type="ARBA" id="ARBA00022801"/>
    </source>
</evidence>
<evidence type="ECO:0000256" key="8">
    <source>
        <dbReference type="PIRSR" id="PIRSR618044-2"/>
    </source>
</evidence>
<feature type="domain" description="Peptidase S11 D-alanyl-D-alanine carboxypeptidase A N-terminal" evidence="12">
    <location>
        <begin position="163"/>
        <end position="384"/>
    </location>
</feature>
<dbReference type="AlphaFoldDB" id="A0A938YDL7"/>
<keyword evidence="6" id="KW-0961">Cell wall biogenesis/degradation</keyword>
<feature type="compositionally biased region" description="Polar residues" evidence="10">
    <location>
        <begin position="452"/>
        <end position="463"/>
    </location>
</feature>
<feature type="region of interest" description="Disordered" evidence="10">
    <location>
        <begin position="424"/>
        <end position="472"/>
    </location>
</feature>
<evidence type="ECO:0000313" key="14">
    <source>
        <dbReference type="Proteomes" id="UP000663792"/>
    </source>
</evidence>
<keyword evidence="2" id="KW-0732">Signal</keyword>
<dbReference type="GO" id="GO:0071555">
    <property type="term" value="P:cell wall organization"/>
    <property type="evidence" value="ECO:0007669"/>
    <property type="project" value="UniProtKB-KW"/>
</dbReference>
<comment type="caution">
    <text evidence="13">The sequence shown here is derived from an EMBL/GenBank/DDBJ whole genome shotgun (WGS) entry which is preliminary data.</text>
</comment>
<gene>
    <name evidence="13" type="ORF">JL106_10220</name>
</gene>
<dbReference type="PANTHER" id="PTHR21581:SF33">
    <property type="entry name" value="D-ALANYL-D-ALANINE CARBOXYPEPTIDASE DACB"/>
    <property type="match status" value="1"/>
</dbReference>
<feature type="region of interest" description="Disordered" evidence="10">
    <location>
        <begin position="1"/>
        <end position="34"/>
    </location>
</feature>
<feature type="compositionally biased region" description="Low complexity" evidence="10">
    <location>
        <begin position="440"/>
        <end position="451"/>
    </location>
</feature>
<feature type="binding site" evidence="8">
    <location>
        <position position="356"/>
    </location>
    <ligand>
        <name>substrate</name>
    </ligand>
</feature>
<keyword evidence="3 13" id="KW-0378">Hydrolase</keyword>
<dbReference type="EMBL" id="JAERWK010000012">
    <property type="protein sequence ID" value="MBM9467653.1"/>
    <property type="molecule type" value="Genomic_DNA"/>
</dbReference>
<evidence type="ECO:0000256" key="5">
    <source>
        <dbReference type="ARBA" id="ARBA00022984"/>
    </source>
</evidence>
<evidence type="ECO:0000313" key="13">
    <source>
        <dbReference type="EMBL" id="MBM9467653.1"/>
    </source>
</evidence>
<feature type="region of interest" description="Disordered" evidence="10">
    <location>
        <begin position="98"/>
        <end position="128"/>
    </location>
</feature>
<keyword evidence="11" id="KW-1133">Transmembrane helix</keyword>
<feature type="active site" evidence="7">
    <location>
        <position position="251"/>
    </location>
</feature>
<dbReference type="GO" id="GO:0009252">
    <property type="term" value="P:peptidoglycan biosynthetic process"/>
    <property type="evidence" value="ECO:0007669"/>
    <property type="project" value="UniProtKB-KW"/>
</dbReference>
<comment type="similarity">
    <text evidence="1 9">Belongs to the peptidase S11 family.</text>
</comment>
<keyword evidence="4" id="KW-0133">Cell shape</keyword>
<organism evidence="13 14">
    <name type="scientific">Nakamurella leprariae</name>
    <dbReference type="NCBI Taxonomy" id="2803911"/>
    <lineage>
        <taxon>Bacteria</taxon>
        <taxon>Bacillati</taxon>
        <taxon>Actinomycetota</taxon>
        <taxon>Actinomycetes</taxon>
        <taxon>Nakamurellales</taxon>
        <taxon>Nakamurellaceae</taxon>
        <taxon>Nakamurella</taxon>
    </lineage>
</organism>
<feature type="compositionally biased region" description="Polar residues" evidence="10">
    <location>
        <begin position="13"/>
        <end position="23"/>
    </location>
</feature>
<keyword evidence="11" id="KW-0812">Transmembrane</keyword>
<dbReference type="GO" id="GO:0006508">
    <property type="term" value="P:proteolysis"/>
    <property type="evidence" value="ECO:0007669"/>
    <property type="project" value="InterPro"/>
</dbReference>
<dbReference type="InterPro" id="IPR001967">
    <property type="entry name" value="Peptidase_S11_N"/>
</dbReference>
<feature type="active site" description="Acyl-ester intermediate" evidence="7">
    <location>
        <position position="195"/>
    </location>
</feature>
<evidence type="ECO:0000256" key="1">
    <source>
        <dbReference type="ARBA" id="ARBA00007164"/>
    </source>
</evidence>
<accession>A0A938YDL7</accession>
<feature type="transmembrane region" description="Helical" evidence="11">
    <location>
        <begin position="37"/>
        <end position="57"/>
    </location>
</feature>
<dbReference type="InterPro" id="IPR018044">
    <property type="entry name" value="Peptidase_S11"/>
</dbReference>
<keyword evidence="5" id="KW-0573">Peptidoglycan synthesis</keyword>
<dbReference type="Gene3D" id="3.40.710.10">
    <property type="entry name" value="DD-peptidase/beta-lactamase superfamily"/>
    <property type="match status" value="1"/>
</dbReference>